<reference evidence="7 8" key="1">
    <citation type="submission" date="2023-11" db="EMBL/GenBank/DDBJ databases">
        <title>A Novel Polar Bacteriovorax (B. antarcticus) Isolated from the Biocrust in Antarctica.</title>
        <authorList>
            <person name="Mun W."/>
            <person name="Choi S.Y."/>
            <person name="Mitchell R.J."/>
        </authorList>
    </citation>
    <scope>NUCLEOTIDE SEQUENCE [LARGE SCALE GENOMIC DNA]</scope>
    <source>
        <strain evidence="7 8">PP10</strain>
    </source>
</reference>
<dbReference type="EC" id="3.1.3.25" evidence="6"/>
<dbReference type="PRINTS" id="PR00377">
    <property type="entry name" value="IMPHPHTASES"/>
</dbReference>
<comment type="catalytic activity">
    <reaction evidence="1 6">
        <text>a myo-inositol phosphate + H2O = myo-inositol + phosphate</text>
        <dbReference type="Rhea" id="RHEA:24056"/>
        <dbReference type="ChEBI" id="CHEBI:15377"/>
        <dbReference type="ChEBI" id="CHEBI:17268"/>
        <dbReference type="ChEBI" id="CHEBI:43474"/>
        <dbReference type="ChEBI" id="CHEBI:84139"/>
        <dbReference type="EC" id="3.1.3.25"/>
    </reaction>
</comment>
<evidence type="ECO:0000256" key="5">
    <source>
        <dbReference type="ARBA" id="ARBA00022842"/>
    </source>
</evidence>
<keyword evidence="5 6" id="KW-0460">Magnesium</keyword>
<dbReference type="Proteomes" id="UP001302274">
    <property type="component" value="Unassembled WGS sequence"/>
</dbReference>
<dbReference type="Pfam" id="PF00459">
    <property type="entry name" value="Inositol_P"/>
    <property type="match status" value="1"/>
</dbReference>
<accession>A0ABU5VV37</accession>
<evidence type="ECO:0000313" key="7">
    <source>
        <dbReference type="EMBL" id="MEA9356923.1"/>
    </source>
</evidence>
<keyword evidence="8" id="KW-1185">Reference proteome</keyword>
<dbReference type="SUPFAM" id="SSF56655">
    <property type="entry name" value="Carbohydrate phosphatase"/>
    <property type="match status" value="1"/>
</dbReference>
<dbReference type="PANTHER" id="PTHR20854">
    <property type="entry name" value="INOSITOL MONOPHOSPHATASE"/>
    <property type="match status" value="1"/>
</dbReference>
<name>A0ABU5VV37_9BACT</name>
<dbReference type="GO" id="GO:0016787">
    <property type="term" value="F:hydrolase activity"/>
    <property type="evidence" value="ECO:0007669"/>
    <property type="project" value="UniProtKB-KW"/>
</dbReference>
<dbReference type="Gene3D" id="3.40.190.80">
    <property type="match status" value="1"/>
</dbReference>
<protein>
    <recommendedName>
        <fullName evidence="6">Inositol-1-monophosphatase</fullName>
        <ecNumber evidence="6">3.1.3.25</ecNumber>
    </recommendedName>
</protein>
<dbReference type="InterPro" id="IPR020583">
    <property type="entry name" value="Inositol_monoP_metal-BS"/>
</dbReference>
<gene>
    <name evidence="7" type="ORF">SHI21_11930</name>
</gene>
<evidence type="ECO:0000256" key="3">
    <source>
        <dbReference type="ARBA" id="ARBA00022723"/>
    </source>
</evidence>
<evidence type="ECO:0000256" key="4">
    <source>
        <dbReference type="ARBA" id="ARBA00022801"/>
    </source>
</evidence>
<keyword evidence="3 6" id="KW-0479">Metal-binding</keyword>
<dbReference type="PANTHER" id="PTHR20854:SF4">
    <property type="entry name" value="INOSITOL-1-MONOPHOSPHATASE-RELATED"/>
    <property type="match status" value="1"/>
</dbReference>
<dbReference type="RefSeq" id="WP_323576817.1">
    <property type="nucleotide sequence ID" value="NZ_JAYGJQ010000002.1"/>
</dbReference>
<evidence type="ECO:0000256" key="6">
    <source>
        <dbReference type="RuleBase" id="RU364068"/>
    </source>
</evidence>
<dbReference type="PROSITE" id="PS00629">
    <property type="entry name" value="IMP_1"/>
    <property type="match status" value="1"/>
</dbReference>
<proteinExistence type="inferred from homology"/>
<dbReference type="EMBL" id="JAYGJQ010000002">
    <property type="protein sequence ID" value="MEA9356923.1"/>
    <property type="molecule type" value="Genomic_DNA"/>
</dbReference>
<dbReference type="Gene3D" id="3.30.540.10">
    <property type="entry name" value="Fructose-1,6-Bisphosphatase, subunit A, domain 1"/>
    <property type="match status" value="1"/>
</dbReference>
<organism evidence="7 8">
    <name type="scientific">Bacteriovorax antarcticus</name>
    <dbReference type="NCBI Taxonomy" id="3088717"/>
    <lineage>
        <taxon>Bacteria</taxon>
        <taxon>Pseudomonadati</taxon>
        <taxon>Bdellovibrionota</taxon>
        <taxon>Bacteriovoracia</taxon>
        <taxon>Bacteriovoracales</taxon>
        <taxon>Bacteriovoracaceae</taxon>
        <taxon>Bacteriovorax</taxon>
    </lineage>
</organism>
<dbReference type="InterPro" id="IPR000760">
    <property type="entry name" value="Inositol_monophosphatase-like"/>
</dbReference>
<dbReference type="CDD" id="cd01639">
    <property type="entry name" value="IMPase"/>
    <property type="match status" value="1"/>
</dbReference>
<evidence type="ECO:0000313" key="8">
    <source>
        <dbReference type="Proteomes" id="UP001302274"/>
    </source>
</evidence>
<comment type="caution">
    <text evidence="7">The sequence shown here is derived from an EMBL/GenBank/DDBJ whole genome shotgun (WGS) entry which is preliminary data.</text>
</comment>
<comment type="cofactor">
    <cofactor evidence="2 6">
        <name>Mg(2+)</name>
        <dbReference type="ChEBI" id="CHEBI:18420"/>
    </cofactor>
</comment>
<sequence length="295" mass="32986">MKATTTKKVKVKNEEALKLSIDLAVKAARFLLIKQKKISSLKITTKKAQGMVSNADVESEAMIVAGIKKMYPDHFILAEETAYKEYMGQMDRYKFLREKEWVWIIDPLDGTNNFLNGLDYYGVCISLVHFGEPVVGVVLRPTNGECFCATKGKGTKLIKFSNDFKKKSKPVSLKKSVNKKLLADSLLVTGFATEKGPVFDEEFDLFKHMMGKSRGIRRMGSAALDLCYVASGVFDCFWERGLAAWDVSAAGLICQEAGVIVSDYEGQKFHPFQATIVAARTPLHKEILSLFRSRL</sequence>
<dbReference type="InterPro" id="IPR033942">
    <property type="entry name" value="IMPase"/>
</dbReference>
<comment type="similarity">
    <text evidence="6">Belongs to the inositol monophosphatase superfamily.</text>
</comment>
<keyword evidence="4 6" id="KW-0378">Hydrolase</keyword>
<evidence type="ECO:0000256" key="1">
    <source>
        <dbReference type="ARBA" id="ARBA00001033"/>
    </source>
</evidence>
<evidence type="ECO:0000256" key="2">
    <source>
        <dbReference type="ARBA" id="ARBA00001946"/>
    </source>
</evidence>